<organism evidence="2 3">
    <name type="scientific">Methyloversatilis universalis (strain ATCC BAA-1314 / DSM 25237 / JCM 13912 / CCUG 52030 / FAM5)</name>
    <dbReference type="NCBI Taxonomy" id="1000565"/>
    <lineage>
        <taxon>Bacteria</taxon>
        <taxon>Pseudomonadati</taxon>
        <taxon>Pseudomonadota</taxon>
        <taxon>Betaproteobacteria</taxon>
        <taxon>Nitrosomonadales</taxon>
        <taxon>Sterolibacteriaceae</taxon>
        <taxon>Methyloversatilis</taxon>
    </lineage>
</organism>
<evidence type="ECO:0000313" key="3">
    <source>
        <dbReference type="Proteomes" id="UP000005019"/>
    </source>
</evidence>
<sequence>MVLAEGRFPAMPIEWKFHQPPNDKGETMEAGTAGDDEKASSAGIAFAMQTALRALLKAHPQIDELLPVLKREGEESLSLLLHMGVPDRSIEAFRDAWNGLVPYVDDGPAGTDPRL</sequence>
<name>F5RBR3_METUF</name>
<reference evidence="2 3" key="1">
    <citation type="journal article" date="2011" name="J. Bacteriol.">
        <title>Genome sequence of Methyloversatilis universalis FAM5T, a methylotrophic representative of the order Rhodocyclales.</title>
        <authorList>
            <person name="Kittichotirat W."/>
            <person name="Good N.M."/>
            <person name="Hall R."/>
            <person name="Bringel F."/>
            <person name="Lajus A."/>
            <person name="Medigue C."/>
            <person name="Smalley N.E."/>
            <person name="Beck D."/>
            <person name="Bumgarner R."/>
            <person name="Vuilleumier S."/>
            <person name="Kalyuzhnaya M.G."/>
        </authorList>
    </citation>
    <scope>NUCLEOTIDE SEQUENCE [LARGE SCALE GENOMIC DNA]</scope>
    <source>
        <strain evidence="3">ATCC BAA-1314 / JCM 13912 / FAM5</strain>
    </source>
</reference>
<dbReference type="AlphaFoldDB" id="F5RBR3"/>
<feature type="region of interest" description="Disordered" evidence="1">
    <location>
        <begin position="15"/>
        <end position="36"/>
    </location>
</feature>
<keyword evidence="3" id="KW-1185">Reference proteome</keyword>
<protein>
    <submittedName>
        <fullName evidence="2">Uncharacterized protein</fullName>
    </submittedName>
</protein>
<comment type="caution">
    <text evidence="2">The sequence shown here is derived from an EMBL/GenBank/DDBJ whole genome shotgun (WGS) entry which is preliminary data.</text>
</comment>
<evidence type="ECO:0000313" key="2">
    <source>
        <dbReference type="EMBL" id="EGK71930.1"/>
    </source>
</evidence>
<evidence type="ECO:0000256" key="1">
    <source>
        <dbReference type="SAM" id="MobiDB-lite"/>
    </source>
</evidence>
<dbReference type="Proteomes" id="UP000005019">
    <property type="component" value="Unassembled WGS sequence"/>
</dbReference>
<feature type="compositionally biased region" description="Basic and acidic residues" evidence="1">
    <location>
        <begin position="15"/>
        <end position="27"/>
    </location>
</feature>
<accession>F5RBR3</accession>
<dbReference type="EMBL" id="AFHG01000044">
    <property type="protein sequence ID" value="EGK71930.1"/>
    <property type="molecule type" value="Genomic_DNA"/>
</dbReference>
<proteinExistence type="predicted"/>
<gene>
    <name evidence="2" type="ORF">METUNv1_01708</name>
</gene>